<comment type="caution">
    <text evidence="1">The sequence shown here is derived from an EMBL/GenBank/DDBJ whole genome shotgun (WGS) entry which is preliminary data.</text>
</comment>
<dbReference type="EMBL" id="LHZF01000082">
    <property type="protein sequence ID" value="KXV21657.1"/>
    <property type="molecule type" value="Genomic_DNA"/>
</dbReference>
<dbReference type="Proteomes" id="UP000075526">
    <property type="component" value="Unassembled WGS sequence"/>
</dbReference>
<evidence type="ECO:0000313" key="2">
    <source>
        <dbReference type="Proteomes" id="UP000075526"/>
    </source>
</evidence>
<evidence type="ECO:0000313" key="1">
    <source>
        <dbReference type="EMBL" id="KXV21657.1"/>
    </source>
</evidence>
<protein>
    <recommendedName>
        <fullName evidence="3">Replication protein</fullName>
    </recommendedName>
</protein>
<evidence type="ECO:0008006" key="3">
    <source>
        <dbReference type="Google" id="ProtNLM"/>
    </source>
</evidence>
<reference evidence="1 2" key="1">
    <citation type="submission" date="2015-06" db="EMBL/GenBank/DDBJ databases">
        <title>Improved classification and identification of acetic acid bacteria using matrix-assisted laser desorption/ionization time-of-flight mass spectrometry; Gluconobacter nephelii and Gluconobacter uchimurae are later heterotypic synonyms of Gluconobacter japonicus and Gluconobacter oxydans, respectively.</title>
        <authorList>
            <person name="Li L."/>
            <person name="Cleenwerck I."/>
            <person name="De Vuyst L."/>
            <person name="Vandamme P."/>
        </authorList>
    </citation>
    <scope>NUCLEOTIDE SEQUENCE [LARGE SCALE GENOMIC DNA]</scope>
    <source>
        <strain evidence="1 2">LMG 1552</strain>
    </source>
</reference>
<proteinExistence type="predicted"/>
<dbReference type="PATRIC" id="fig|178901.13.peg.3397"/>
<accession>A0A149S4I8</accession>
<organism evidence="1 2">
    <name type="scientific">Acetobacter malorum</name>
    <dbReference type="NCBI Taxonomy" id="178901"/>
    <lineage>
        <taxon>Bacteria</taxon>
        <taxon>Pseudomonadati</taxon>
        <taxon>Pseudomonadota</taxon>
        <taxon>Alphaproteobacteria</taxon>
        <taxon>Acetobacterales</taxon>
        <taxon>Acetobacteraceae</taxon>
        <taxon>Acetobacter</taxon>
    </lineage>
</organism>
<name>A0A149S4I8_9PROT</name>
<sequence length="299" mass="33692">MLDAARSKGLYVQFVTLTARHTIRTRLADMRVALGDVYRRCWDGKGMARLKREGLLGGVRVWETTDGPKTGWHLHAHVLVISETAENCEEAAQHLKSRWVDLLAKRGWKSSLQVQDSRPVTEGFQQLGAYGAEDLKGWGIAAEMAGEWLKTGKRPDRLSVPELLALAHVGDEWGARRYAEAVEALAGQRMFVLGPKLKRLLGLDQVQDLTEETKTPDLVPDDWREMGRVEGEVWGAIGAEKRPAAARLIYRKGLKEGEPWPVVVRRLGRLRGDRRDRLPGGVNDPMMILRRLLQRSVRL</sequence>
<gene>
    <name evidence="1" type="ORF">AD933_00825</name>
</gene>
<dbReference type="AlphaFoldDB" id="A0A149S4I8"/>